<reference evidence="3" key="3">
    <citation type="submission" date="2015-08" db="EMBL/GenBank/DDBJ databases">
        <title>Draft Genome Sequence of a Heterotrophic Facultative Anaerobic Bacterium Ardenticatena maritima Strain 110S.</title>
        <authorList>
            <person name="Kawaichi S."/>
            <person name="Yoshida T."/>
            <person name="Sako Y."/>
            <person name="Nakamura R."/>
        </authorList>
    </citation>
    <scope>NUCLEOTIDE SEQUENCE [LARGE SCALE GENOMIC DNA]</scope>
    <source>
        <strain evidence="3">110S</strain>
    </source>
</reference>
<reference evidence="1 3" key="1">
    <citation type="journal article" date="2015" name="Genome Announc.">
        <title>Draft Genome Sequence of a Heterotrophic Facultative Anaerobic Thermophilic Bacterium, Ardenticatena maritima Strain 110ST.</title>
        <authorList>
            <person name="Kawaichi S."/>
            <person name="Yoshida T."/>
            <person name="Sako Y."/>
            <person name="Nakamura R."/>
        </authorList>
    </citation>
    <scope>NUCLEOTIDE SEQUENCE [LARGE SCALE GENOMIC DNA]</scope>
    <source>
        <strain evidence="1 3">110S</strain>
    </source>
</reference>
<dbReference type="InParanoid" id="A0A0M9UC54"/>
<keyword evidence="3" id="KW-1185">Reference proteome</keyword>
<reference evidence="2 4" key="2">
    <citation type="submission" date="2015-07" db="EMBL/GenBank/DDBJ databases">
        <title>Whole genome sequence of Ardenticatena maritima DSM 23922.</title>
        <authorList>
            <person name="Hemp J."/>
            <person name="Ward L.M."/>
            <person name="Pace L.A."/>
            <person name="Fischer W.W."/>
        </authorList>
    </citation>
    <scope>NUCLEOTIDE SEQUENCE [LARGE SCALE GENOMIC DNA]</scope>
    <source>
        <strain evidence="2 4">110S</strain>
    </source>
</reference>
<dbReference type="Proteomes" id="UP000037784">
    <property type="component" value="Unassembled WGS sequence"/>
</dbReference>
<comment type="caution">
    <text evidence="1">The sequence shown here is derived from an EMBL/GenBank/DDBJ whole genome shotgun (WGS) entry which is preliminary data.</text>
</comment>
<evidence type="ECO:0000313" key="1">
    <source>
        <dbReference type="EMBL" id="GAP62470.1"/>
    </source>
</evidence>
<protein>
    <recommendedName>
        <fullName evidence="5">Peptidase M23 domain-containing protein</fullName>
    </recommendedName>
</protein>
<dbReference type="RefSeq" id="WP_054492391.1">
    <property type="nucleotide sequence ID" value="NZ_BBZA01000059.1"/>
</dbReference>
<dbReference type="SUPFAM" id="SSF51261">
    <property type="entry name" value="Duplicated hybrid motif"/>
    <property type="match status" value="1"/>
</dbReference>
<name>A0A0M9UC54_9CHLR</name>
<dbReference type="CDD" id="cd12797">
    <property type="entry name" value="M23_peptidase"/>
    <property type="match status" value="1"/>
</dbReference>
<evidence type="ECO:0008006" key="5">
    <source>
        <dbReference type="Google" id="ProtNLM"/>
    </source>
</evidence>
<evidence type="ECO:0000313" key="2">
    <source>
        <dbReference type="EMBL" id="KPL89420.1"/>
    </source>
</evidence>
<dbReference type="GO" id="GO:0004222">
    <property type="term" value="F:metalloendopeptidase activity"/>
    <property type="evidence" value="ECO:0007669"/>
    <property type="project" value="TreeGrafter"/>
</dbReference>
<evidence type="ECO:0000313" key="3">
    <source>
        <dbReference type="Proteomes" id="UP000037784"/>
    </source>
</evidence>
<dbReference type="EMBL" id="BBZA01000059">
    <property type="protein sequence ID" value="GAP62470.1"/>
    <property type="molecule type" value="Genomic_DNA"/>
</dbReference>
<dbReference type="PANTHER" id="PTHR21666">
    <property type="entry name" value="PEPTIDASE-RELATED"/>
    <property type="match status" value="1"/>
</dbReference>
<dbReference type="InterPro" id="IPR011055">
    <property type="entry name" value="Dup_hybrid_motif"/>
</dbReference>
<dbReference type="Gene3D" id="2.70.70.10">
    <property type="entry name" value="Glucose Permease (Domain IIA)"/>
    <property type="match status" value="1"/>
</dbReference>
<evidence type="ECO:0000313" key="4">
    <source>
        <dbReference type="Proteomes" id="UP000050502"/>
    </source>
</evidence>
<organism evidence="1 3">
    <name type="scientific">Ardenticatena maritima</name>
    <dbReference type="NCBI Taxonomy" id="872965"/>
    <lineage>
        <taxon>Bacteria</taxon>
        <taxon>Bacillati</taxon>
        <taxon>Chloroflexota</taxon>
        <taxon>Ardenticatenia</taxon>
        <taxon>Ardenticatenales</taxon>
        <taxon>Ardenticatenaceae</taxon>
        <taxon>Ardenticatena</taxon>
    </lineage>
</organism>
<dbReference type="Proteomes" id="UP000050502">
    <property type="component" value="Unassembled WGS sequence"/>
</dbReference>
<proteinExistence type="predicted"/>
<dbReference type="AlphaFoldDB" id="A0A0M9UC54"/>
<gene>
    <name evidence="1" type="ORF">ARMA_0893</name>
    <name evidence="2" type="ORF">SE16_02940</name>
</gene>
<dbReference type="OrthoDB" id="158843at2"/>
<dbReference type="STRING" id="872965.SE16_02940"/>
<accession>A0A0M9UC54</accession>
<dbReference type="EMBL" id="LGKN01000003">
    <property type="protein sequence ID" value="KPL89420.1"/>
    <property type="molecule type" value="Genomic_DNA"/>
</dbReference>
<dbReference type="PANTHER" id="PTHR21666:SF270">
    <property type="entry name" value="MUREIN HYDROLASE ACTIVATOR ENVC"/>
    <property type="match status" value="1"/>
</dbReference>
<dbReference type="InterPro" id="IPR050570">
    <property type="entry name" value="Cell_wall_metabolism_enzyme"/>
</dbReference>
<sequence length="234" mass="25811">MSIMRRLAFIVGAGLIVGLGVWAWKTAAWQGVRLLWQWQRATSDLNQFAVHAGMRCGDAPMRIPTDGLIVFGWGDSFRPGHRHTGFDIFGPGDEEGVVPVVAAYDGYLTRESTWRSAVIIRHENVPGAPTPVIWTYYAHMASSDGETSFIAPAFPPGTHERFVEAGTLLGYQGRWSGNPRQPTGLHLHFSVVKSTPNGGYANETILENTYDPAPFLGVEKQNDLWVCQAGESRR</sequence>